<comment type="caution">
    <text evidence="3">The sequence shown here is derived from an EMBL/GenBank/DDBJ whole genome shotgun (WGS) entry which is preliminary data.</text>
</comment>
<reference evidence="3" key="1">
    <citation type="submission" date="2023-04" db="EMBL/GenBank/DDBJ databases">
        <title>Chromosome-level genome of Chaenocephalus aceratus.</title>
        <authorList>
            <person name="Park H."/>
        </authorList>
    </citation>
    <scope>NUCLEOTIDE SEQUENCE</scope>
    <source>
        <strain evidence="3">DE</strain>
        <tissue evidence="3">Muscle</tissue>
    </source>
</reference>
<dbReference type="Gene3D" id="3.10.100.10">
    <property type="entry name" value="Mannose-Binding Protein A, subunit A"/>
    <property type="match status" value="4"/>
</dbReference>
<accession>A0AAD9BUE0</accession>
<feature type="domain" description="C-type lectin" evidence="2">
    <location>
        <begin position="124"/>
        <end position="236"/>
    </location>
</feature>
<organism evidence="3 4">
    <name type="scientific">Dissostichus eleginoides</name>
    <name type="common">Patagonian toothfish</name>
    <name type="synonym">Dissostichus amissus</name>
    <dbReference type="NCBI Taxonomy" id="100907"/>
    <lineage>
        <taxon>Eukaryota</taxon>
        <taxon>Metazoa</taxon>
        <taxon>Chordata</taxon>
        <taxon>Craniata</taxon>
        <taxon>Vertebrata</taxon>
        <taxon>Euteleostomi</taxon>
        <taxon>Actinopterygii</taxon>
        <taxon>Neopterygii</taxon>
        <taxon>Teleostei</taxon>
        <taxon>Neoteleostei</taxon>
        <taxon>Acanthomorphata</taxon>
        <taxon>Eupercaria</taxon>
        <taxon>Perciformes</taxon>
        <taxon>Notothenioidei</taxon>
        <taxon>Nototheniidae</taxon>
        <taxon>Dissostichus</taxon>
    </lineage>
</organism>
<dbReference type="Pfam" id="PF00059">
    <property type="entry name" value="Lectin_C"/>
    <property type="match status" value="4"/>
</dbReference>
<evidence type="ECO:0000313" key="3">
    <source>
        <dbReference type="EMBL" id="KAK1890592.1"/>
    </source>
</evidence>
<keyword evidence="4" id="KW-1185">Reference proteome</keyword>
<protein>
    <submittedName>
        <fullName evidence="3">Macrophage mannose receptor 1</fullName>
    </submittedName>
</protein>
<evidence type="ECO:0000259" key="2">
    <source>
        <dbReference type="PROSITE" id="PS50041"/>
    </source>
</evidence>
<dbReference type="InterPro" id="IPR016187">
    <property type="entry name" value="CTDL_fold"/>
</dbReference>
<dbReference type="PROSITE" id="PS00615">
    <property type="entry name" value="C_TYPE_LECTIN_1"/>
    <property type="match status" value="1"/>
</dbReference>
<feature type="domain" description="C-type lectin" evidence="2">
    <location>
        <begin position="280"/>
        <end position="394"/>
    </location>
</feature>
<dbReference type="EMBL" id="JASDAP010000016">
    <property type="protein sequence ID" value="KAK1890592.1"/>
    <property type="molecule type" value="Genomic_DNA"/>
</dbReference>
<dbReference type="PANTHER" id="PTHR45784:SF3">
    <property type="entry name" value="C-TYPE LECTIN DOMAIN FAMILY 4 MEMBER K-LIKE-RELATED"/>
    <property type="match status" value="1"/>
</dbReference>
<dbReference type="PROSITE" id="PS50041">
    <property type="entry name" value="C_TYPE_LECTIN_2"/>
    <property type="match status" value="4"/>
</dbReference>
<dbReference type="InterPro" id="IPR001304">
    <property type="entry name" value="C-type_lectin-like"/>
</dbReference>
<feature type="domain" description="C-type lectin" evidence="2">
    <location>
        <begin position="11"/>
        <end position="125"/>
    </location>
</feature>
<evidence type="ECO:0000313" key="4">
    <source>
        <dbReference type="Proteomes" id="UP001228049"/>
    </source>
</evidence>
<dbReference type="InterPro" id="IPR018378">
    <property type="entry name" value="C-type_lectin_CS"/>
</dbReference>
<dbReference type="PANTHER" id="PTHR45784">
    <property type="entry name" value="C-TYPE LECTIN DOMAIN FAMILY 20 MEMBER A-RELATED"/>
    <property type="match status" value="1"/>
</dbReference>
<name>A0AAD9BUE0_DISEL</name>
<dbReference type="InterPro" id="IPR016186">
    <property type="entry name" value="C-type_lectin-like/link_sf"/>
</dbReference>
<proteinExistence type="predicted"/>
<evidence type="ECO:0000256" key="1">
    <source>
        <dbReference type="ARBA" id="ARBA00023157"/>
    </source>
</evidence>
<keyword evidence="3" id="KW-0675">Receptor</keyword>
<dbReference type="AlphaFoldDB" id="A0AAD9BUE0"/>
<dbReference type="SUPFAM" id="SSF56436">
    <property type="entry name" value="C-type lectin-like"/>
    <property type="match status" value="4"/>
</dbReference>
<dbReference type="Proteomes" id="UP001228049">
    <property type="component" value="Unassembled WGS sequence"/>
</dbReference>
<gene>
    <name evidence="3" type="ORF">KUDE01_015262</name>
</gene>
<feature type="domain" description="C-type lectin" evidence="2">
    <location>
        <begin position="393"/>
        <end position="502"/>
    </location>
</feature>
<keyword evidence="1" id="KW-1015">Disulfide bond</keyword>
<sequence length="570" mass="63854">MVWLQSVIPFIASQQYHLINGSLTWYEAQSFCTLKYTDLATVNNMSDKNDLGNTLGSHVTYSWIGLRRGKTRRWMWSDGRGPAHYTRWNVGEPSSGGVSEPCGEMTVGGTWNDVPCGYGKDFACYETRADGTERLVFYPGRTTWVESQKQCRTKHTDLAYISSASNNTAVANQANSWNNKMWIGLFNDAWMWSDGGETSFRNWLSGSDSGGDCASVAEQGRWVGADCNKKSAFVCQGDLKVKKTVIRMTVRSDVDLTDSTISDALLEKRMVLLSQRMSAQTSQQYHLINGSLTWYEAQSFCTLKYTDLATVNNMSDKNDLGNTLGSHVTYIWIGLRRGNTRRWMWSDGRGPAHYTRWNVGEPSSGGVSKPCGDMTVGGTWNDVPCGYGKDFACYETRADGTERLVFYPGRTTWVESQEQCRTKHTDLAYISSASNNQANTWNNNMWIGLFNDAWMWSDGGETSFRNWLSGSGSVGDCASVAVEQQGRWVGADCNKKSAFVCQGGLKVKKIVIRMTVRSDVDLTNSTISDALLEKLEMGLRQQSITDLNISWKRDSNVFRRQLKIEEKKGC</sequence>
<dbReference type="SMART" id="SM00034">
    <property type="entry name" value="CLECT"/>
    <property type="match status" value="4"/>
</dbReference>